<keyword evidence="2" id="KW-1185">Reference proteome</keyword>
<dbReference type="Proteomes" id="UP000266723">
    <property type="component" value="Unassembled WGS sequence"/>
</dbReference>
<accession>A0ABQ7AJD4</accession>
<organism evidence="1 2">
    <name type="scientific">Brassica cretica</name>
    <name type="common">Mustard</name>
    <dbReference type="NCBI Taxonomy" id="69181"/>
    <lineage>
        <taxon>Eukaryota</taxon>
        <taxon>Viridiplantae</taxon>
        <taxon>Streptophyta</taxon>
        <taxon>Embryophyta</taxon>
        <taxon>Tracheophyta</taxon>
        <taxon>Spermatophyta</taxon>
        <taxon>Magnoliopsida</taxon>
        <taxon>eudicotyledons</taxon>
        <taxon>Gunneridae</taxon>
        <taxon>Pentapetalae</taxon>
        <taxon>rosids</taxon>
        <taxon>malvids</taxon>
        <taxon>Brassicales</taxon>
        <taxon>Brassicaceae</taxon>
        <taxon>Brassiceae</taxon>
        <taxon>Brassica</taxon>
    </lineage>
</organism>
<name>A0ABQ7AJD4_BRACR</name>
<protein>
    <submittedName>
        <fullName evidence="1">Uncharacterized protein</fullName>
    </submittedName>
</protein>
<comment type="caution">
    <text evidence="1">The sequence shown here is derived from an EMBL/GenBank/DDBJ whole genome shotgun (WGS) entry which is preliminary data.</text>
</comment>
<evidence type="ECO:0000313" key="2">
    <source>
        <dbReference type="Proteomes" id="UP000266723"/>
    </source>
</evidence>
<evidence type="ECO:0000313" key="1">
    <source>
        <dbReference type="EMBL" id="KAF3497814.1"/>
    </source>
</evidence>
<gene>
    <name evidence="1" type="ORF">DY000_02053748</name>
</gene>
<proteinExistence type="predicted"/>
<reference evidence="1 2" key="1">
    <citation type="journal article" date="2020" name="BMC Genomics">
        <title>Intraspecific diversification of the crop wild relative Brassica cretica Lam. using demographic model selection.</title>
        <authorList>
            <person name="Kioukis A."/>
            <person name="Michalopoulou V.A."/>
            <person name="Briers L."/>
            <person name="Pirintsos S."/>
            <person name="Studholme D.J."/>
            <person name="Pavlidis P."/>
            <person name="Sarris P.F."/>
        </authorList>
    </citation>
    <scope>NUCLEOTIDE SEQUENCE [LARGE SCALE GENOMIC DNA]</scope>
    <source>
        <strain evidence="2">cv. PFS-1207/04</strain>
    </source>
</reference>
<dbReference type="EMBL" id="QGKV02002055">
    <property type="protein sequence ID" value="KAF3497814.1"/>
    <property type="molecule type" value="Genomic_DNA"/>
</dbReference>
<sequence>MARGDLRRTRDQRLVLVGKSSRMKNVVGMREMRKMEVPAEPKAMTSQSSMDKSCDKLGCSRAAFHNTLKTYTTRKQLVSYGRFRRKFVGISHF</sequence>